<dbReference type="Pfam" id="PF00486">
    <property type="entry name" value="Trans_reg_C"/>
    <property type="match status" value="1"/>
</dbReference>
<dbReference type="Pfam" id="PF00072">
    <property type="entry name" value="Response_reg"/>
    <property type="match status" value="1"/>
</dbReference>
<dbReference type="PANTHER" id="PTHR48111">
    <property type="entry name" value="REGULATOR OF RPOS"/>
    <property type="match status" value="1"/>
</dbReference>
<reference evidence="7" key="1">
    <citation type="journal article" date="2019" name="Int. J. Syst. Evol. Microbiol.">
        <title>The Global Catalogue of Microorganisms (GCM) 10K type strain sequencing project: providing services to taxonomists for standard genome sequencing and annotation.</title>
        <authorList>
            <consortium name="The Broad Institute Genomics Platform"/>
            <consortium name="The Broad Institute Genome Sequencing Center for Infectious Disease"/>
            <person name="Wu L."/>
            <person name="Ma J."/>
        </authorList>
    </citation>
    <scope>NUCLEOTIDE SEQUENCE [LARGE SCALE GENOMIC DNA]</scope>
    <source>
        <strain evidence="7">JCM 16034</strain>
    </source>
</reference>
<evidence type="ECO:0000313" key="7">
    <source>
        <dbReference type="Proteomes" id="UP001500432"/>
    </source>
</evidence>
<dbReference type="PROSITE" id="PS51755">
    <property type="entry name" value="OMPR_PHOB"/>
    <property type="match status" value="1"/>
</dbReference>
<proteinExistence type="predicted"/>
<dbReference type="InterPro" id="IPR011006">
    <property type="entry name" value="CheY-like_superfamily"/>
</dbReference>
<dbReference type="Proteomes" id="UP001500432">
    <property type="component" value="Unassembled WGS sequence"/>
</dbReference>
<evidence type="ECO:0000256" key="2">
    <source>
        <dbReference type="PROSITE-ProRule" id="PRU00169"/>
    </source>
</evidence>
<keyword evidence="7" id="KW-1185">Reference proteome</keyword>
<dbReference type="Gene3D" id="1.10.10.10">
    <property type="entry name" value="Winged helix-like DNA-binding domain superfamily/Winged helix DNA-binding domain"/>
    <property type="match status" value="1"/>
</dbReference>
<name>A0ABP5NTX4_9MICC</name>
<feature type="domain" description="Response regulatory" evidence="4">
    <location>
        <begin position="22"/>
        <end position="136"/>
    </location>
</feature>
<protein>
    <submittedName>
        <fullName evidence="6">Response regulator transcription factor</fullName>
    </submittedName>
</protein>
<dbReference type="CDD" id="cd00383">
    <property type="entry name" value="trans_reg_C"/>
    <property type="match status" value="1"/>
</dbReference>
<keyword evidence="2" id="KW-0597">Phosphoprotein</keyword>
<dbReference type="SMART" id="SM00862">
    <property type="entry name" value="Trans_reg_C"/>
    <property type="match status" value="1"/>
</dbReference>
<sequence length="246" mass="27010">MASPFSVNNLPALTHPDGTPIRALVVDDEPSLADLMSMGLRMAGWSVQIAGDGPSAVAAARDFRPDVLVLDVMMPGFDGVEVLGRIRQFMPEVPALFLTAKDAVEDRITGLAAGGDDYVTKPFSMEEVMLRLHRLVQRSGVAAQDDAELVVGDLVLNTDTREVTRGGEDIQLTATQFELLRYLMENPKRVISKAQILDRVWQYDFGGQANIVELYISYLRKKIDVDRPPMIHTVRGAGYVIKPADG</sequence>
<evidence type="ECO:0000256" key="3">
    <source>
        <dbReference type="PROSITE-ProRule" id="PRU01091"/>
    </source>
</evidence>
<evidence type="ECO:0000259" key="5">
    <source>
        <dbReference type="PROSITE" id="PS51755"/>
    </source>
</evidence>
<dbReference type="PANTHER" id="PTHR48111:SF28">
    <property type="entry name" value="TRANSCRIPTIONAL REGULATORY PROTEIN TCRX-RELATED"/>
    <property type="match status" value="1"/>
</dbReference>
<dbReference type="InterPro" id="IPR001867">
    <property type="entry name" value="OmpR/PhoB-type_DNA-bd"/>
</dbReference>
<dbReference type="RefSeq" id="WP_344300958.1">
    <property type="nucleotide sequence ID" value="NZ_BAAAQW010000012.1"/>
</dbReference>
<dbReference type="PROSITE" id="PS50110">
    <property type="entry name" value="RESPONSE_REGULATORY"/>
    <property type="match status" value="1"/>
</dbReference>
<dbReference type="EMBL" id="BAAAQW010000012">
    <property type="protein sequence ID" value="GAA2202975.1"/>
    <property type="molecule type" value="Genomic_DNA"/>
</dbReference>
<dbReference type="InterPro" id="IPR001789">
    <property type="entry name" value="Sig_transdc_resp-reg_receiver"/>
</dbReference>
<comment type="caution">
    <text evidence="6">The sequence shown here is derived from an EMBL/GenBank/DDBJ whole genome shotgun (WGS) entry which is preliminary data.</text>
</comment>
<dbReference type="InterPro" id="IPR036388">
    <property type="entry name" value="WH-like_DNA-bd_sf"/>
</dbReference>
<evidence type="ECO:0000259" key="4">
    <source>
        <dbReference type="PROSITE" id="PS50110"/>
    </source>
</evidence>
<gene>
    <name evidence="6" type="ORF">GCM10009849_33540</name>
</gene>
<organism evidence="6 7">
    <name type="scientific">Sinomonas flava</name>
    <dbReference type="NCBI Taxonomy" id="496857"/>
    <lineage>
        <taxon>Bacteria</taxon>
        <taxon>Bacillati</taxon>
        <taxon>Actinomycetota</taxon>
        <taxon>Actinomycetes</taxon>
        <taxon>Micrococcales</taxon>
        <taxon>Micrococcaceae</taxon>
        <taxon>Sinomonas</taxon>
    </lineage>
</organism>
<dbReference type="SMART" id="SM00448">
    <property type="entry name" value="REC"/>
    <property type="match status" value="1"/>
</dbReference>
<accession>A0ABP5NTX4</accession>
<keyword evidence="1 3" id="KW-0238">DNA-binding</keyword>
<dbReference type="InterPro" id="IPR039420">
    <property type="entry name" value="WalR-like"/>
</dbReference>
<evidence type="ECO:0000256" key="1">
    <source>
        <dbReference type="ARBA" id="ARBA00023125"/>
    </source>
</evidence>
<dbReference type="Gene3D" id="6.10.250.690">
    <property type="match status" value="1"/>
</dbReference>
<dbReference type="SUPFAM" id="SSF52172">
    <property type="entry name" value="CheY-like"/>
    <property type="match status" value="1"/>
</dbReference>
<feature type="DNA-binding region" description="OmpR/PhoB-type" evidence="3">
    <location>
        <begin position="146"/>
        <end position="243"/>
    </location>
</feature>
<feature type="domain" description="OmpR/PhoB-type" evidence="5">
    <location>
        <begin position="146"/>
        <end position="243"/>
    </location>
</feature>
<feature type="modified residue" description="4-aspartylphosphate" evidence="2">
    <location>
        <position position="71"/>
    </location>
</feature>
<evidence type="ECO:0000313" key="6">
    <source>
        <dbReference type="EMBL" id="GAA2202975.1"/>
    </source>
</evidence>
<dbReference type="Gene3D" id="3.40.50.2300">
    <property type="match status" value="1"/>
</dbReference>